<reference evidence="3 4" key="1">
    <citation type="journal article" date="2014" name="PLoS Genet.">
        <title>Phylogenetically driven sequencing of extremely halophilic archaea reveals strategies for static and dynamic osmo-response.</title>
        <authorList>
            <person name="Becker E.A."/>
            <person name="Seitzer P.M."/>
            <person name="Tritt A."/>
            <person name="Larsen D."/>
            <person name="Krusor M."/>
            <person name="Yao A.I."/>
            <person name="Wu D."/>
            <person name="Madern D."/>
            <person name="Eisen J.A."/>
            <person name="Darling A.E."/>
            <person name="Facciotti M.T."/>
        </authorList>
    </citation>
    <scope>NUCLEOTIDE SEQUENCE [LARGE SCALE GENOMIC DNA]</scope>
    <source>
        <strain evidence="3 4">JCM 12255</strain>
    </source>
</reference>
<dbReference type="AlphaFoldDB" id="L9XB31"/>
<dbReference type="OrthoDB" id="271604at2157"/>
<feature type="region of interest" description="Disordered" evidence="1">
    <location>
        <begin position="87"/>
        <end position="109"/>
    </location>
</feature>
<dbReference type="Proteomes" id="UP000011602">
    <property type="component" value="Unassembled WGS sequence"/>
</dbReference>
<dbReference type="RefSeq" id="WP_007258453.1">
    <property type="nucleotide sequence ID" value="NZ_AOHZ01000031.1"/>
</dbReference>
<comment type="caution">
    <text evidence="3">The sequence shown here is derived from an EMBL/GenBank/DDBJ whole genome shotgun (WGS) entry which is preliminary data.</text>
</comment>
<feature type="domain" description="Halobacterial output" evidence="2">
    <location>
        <begin position="16"/>
        <end position="83"/>
    </location>
</feature>
<feature type="compositionally biased region" description="Polar residues" evidence="1">
    <location>
        <begin position="87"/>
        <end position="98"/>
    </location>
</feature>
<dbReference type="EMBL" id="AOHZ01000031">
    <property type="protein sequence ID" value="ELY58925.1"/>
    <property type="molecule type" value="Genomic_DNA"/>
</dbReference>
<dbReference type="Pfam" id="PF18545">
    <property type="entry name" value="HalOD1"/>
    <property type="match status" value="1"/>
</dbReference>
<evidence type="ECO:0000259" key="2">
    <source>
        <dbReference type="Pfam" id="PF18545"/>
    </source>
</evidence>
<accession>L9XB31</accession>
<dbReference type="InterPro" id="IPR040624">
    <property type="entry name" value="HalOD1"/>
</dbReference>
<feature type="compositionally biased region" description="Basic and acidic residues" evidence="1">
    <location>
        <begin position="99"/>
        <end position="109"/>
    </location>
</feature>
<gene>
    <name evidence="3" type="ORF">C493_05750</name>
</gene>
<keyword evidence="4" id="KW-1185">Reference proteome</keyword>
<sequence>MSNSSIGSTTDSPDGDVSVAVVTAVATKRGVEPTDLPPLYEWIEPDALDSLFEPTRTAGPRCGRLEFVYAGHEIVVERDETLELTVDGTSVSESTGARTESRDGARIDV</sequence>
<organism evidence="3 4">
    <name type="scientific">Natronolimnohabitans innermongolicus JCM 12255</name>
    <dbReference type="NCBI Taxonomy" id="1227499"/>
    <lineage>
        <taxon>Archaea</taxon>
        <taxon>Methanobacteriati</taxon>
        <taxon>Methanobacteriota</taxon>
        <taxon>Stenosarchaea group</taxon>
        <taxon>Halobacteria</taxon>
        <taxon>Halobacteriales</taxon>
        <taxon>Natrialbaceae</taxon>
        <taxon>Natronolimnohabitans</taxon>
    </lineage>
</organism>
<evidence type="ECO:0000313" key="4">
    <source>
        <dbReference type="Proteomes" id="UP000011602"/>
    </source>
</evidence>
<proteinExistence type="predicted"/>
<evidence type="ECO:0000256" key="1">
    <source>
        <dbReference type="SAM" id="MobiDB-lite"/>
    </source>
</evidence>
<name>L9XB31_9EURY</name>
<protein>
    <recommendedName>
        <fullName evidence="2">Halobacterial output domain-containing protein</fullName>
    </recommendedName>
</protein>
<evidence type="ECO:0000313" key="3">
    <source>
        <dbReference type="EMBL" id="ELY58925.1"/>
    </source>
</evidence>
<dbReference type="eggNOG" id="arCOG09008">
    <property type="taxonomic scope" value="Archaea"/>
</dbReference>